<name>A0AAW1LMS5_SAPOF</name>
<dbReference type="InterPro" id="IPR004314">
    <property type="entry name" value="Neprosin"/>
</dbReference>
<dbReference type="Pfam" id="PF03080">
    <property type="entry name" value="Neprosin"/>
    <property type="match status" value="1"/>
</dbReference>
<dbReference type="Proteomes" id="UP001443914">
    <property type="component" value="Unassembled WGS sequence"/>
</dbReference>
<sequence>MVIEIATMILLVLCSLFSDGVCDKEFLKQPASISTKMTYRQEQLPFRDPTLKFEVESNIPKIQGRKQKMFGIKDSTAKKFNPSELHVSQPRELCHAVVRTKANDAKKFMGAGATLALYKPNVQNNQWSSSRIKLSNGDDSIETGFMVNPEVFKDNEAHSYAKFSAGGRGCINKQCPGFVEVSPGYLGITPDHYTTIGSGYYWECNVTIDKHQDDGHWWLSVIYNNTKIFQIGYWPKSLFSSPLAEVASQIEWGGEINNPGTSASQPEMGNGYKAVNINATHFRQVTTVNESFQKVPSNDFEVFQDCSPFYTAQDYGYYDETWGHLITFGGPHE</sequence>
<feature type="signal peptide" evidence="1">
    <location>
        <begin position="1"/>
        <end position="22"/>
    </location>
</feature>
<dbReference type="InterPro" id="IPR053168">
    <property type="entry name" value="Glutamic_endopeptidase"/>
</dbReference>
<dbReference type="PROSITE" id="PS52045">
    <property type="entry name" value="NEPROSIN_PEP_CD"/>
    <property type="match status" value="1"/>
</dbReference>
<organism evidence="3 4">
    <name type="scientific">Saponaria officinalis</name>
    <name type="common">Common soapwort</name>
    <name type="synonym">Lychnis saponaria</name>
    <dbReference type="NCBI Taxonomy" id="3572"/>
    <lineage>
        <taxon>Eukaryota</taxon>
        <taxon>Viridiplantae</taxon>
        <taxon>Streptophyta</taxon>
        <taxon>Embryophyta</taxon>
        <taxon>Tracheophyta</taxon>
        <taxon>Spermatophyta</taxon>
        <taxon>Magnoliopsida</taxon>
        <taxon>eudicotyledons</taxon>
        <taxon>Gunneridae</taxon>
        <taxon>Pentapetalae</taxon>
        <taxon>Caryophyllales</taxon>
        <taxon>Caryophyllaceae</taxon>
        <taxon>Caryophylleae</taxon>
        <taxon>Saponaria</taxon>
    </lineage>
</organism>
<protein>
    <recommendedName>
        <fullName evidence="2">Neprosin PEP catalytic domain-containing protein</fullName>
    </recommendedName>
</protein>
<keyword evidence="1" id="KW-0732">Signal</keyword>
<proteinExistence type="predicted"/>
<feature type="domain" description="Neprosin PEP catalytic" evidence="2">
    <location>
        <begin position="88"/>
        <end position="333"/>
    </location>
</feature>
<feature type="chain" id="PRO_5043362779" description="Neprosin PEP catalytic domain-containing protein" evidence="1">
    <location>
        <begin position="23"/>
        <end position="333"/>
    </location>
</feature>
<keyword evidence="4" id="KW-1185">Reference proteome</keyword>
<accession>A0AAW1LMS5</accession>
<dbReference type="PANTHER" id="PTHR31589:SF223">
    <property type="entry name" value="PROTEIN, PUTATIVE (DUF239)-RELATED"/>
    <property type="match status" value="1"/>
</dbReference>
<dbReference type="PANTHER" id="PTHR31589">
    <property type="entry name" value="PROTEIN, PUTATIVE (DUF239)-RELATED-RELATED"/>
    <property type="match status" value="1"/>
</dbReference>
<dbReference type="AlphaFoldDB" id="A0AAW1LMS5"/>
<evidence type="ECO:0000256" key="1">
    <source>
        <dbReference type="SAM" id="SignalP"/>
    </source>
</evidence>
<reference evidence="3" key="1">
    <citation type="submission" date="2024-03" db="EMBL/GenBank/DDBJ databases">
        <title>WGS assembly of Saponaria officinalis var. Norfolk2.</title>
        <authorList>
            <person name="Jenkins J."/>
            <person name="Shu S."/>
            <person name="Grimwood J."/>
            <person name="Barry K."/>
            <person name="Goodstein D."/>
            <person name="Schmutz J."/>
            <person name="Leebens-Mack J."/>
            <person name="Osbourn A."/>
        </authorList>
    </citation>
    <scope>NUCLEOTIDE SEQUENCE [LARGE SCALE GENOMIC DNA]</scope>
    <source>
        <strain evidence="3">JIC</strain>
    </source>
</reference>
<evidence type="ECO:0000259" key="2">
    <source>
        <dbReference type="PROSITE" id="PS52045"/>
    </source>
</evidence>
<evidence type="ECO:0000313" key="4">
    <source>
        <dbReference type="Proteomes" id="UP001443914"/>
    </source>
</evidence>
<comment type="caution">
    <text evidence="3">The sequence shown here is derived from an EMBL/GenBank/DDBJ whole genome shotgun (WGS) entry which is preliminary data.</text>
</comment>
<evidence type="ECO:0000313" key="3">
    <source>
        <dbReference type="EMBL" id="KAK9735149.1"/>
    </source>
</evidence>
<gene>
    <name evidence="3" type="ORF">RND81_04G186800</name>
</gene>
<dbReference type="EMBL" id="JBDFQZ010000004">
    <property type="protein sequence ID" value="KAK9735149.1"/>
    <property type="molecule type" value="Genomic_DNA"/>
</dbReference>